<organism evidence="3 4">
    <name type="scientific">Corallococcus llansteffanensis</name>
    <dbReference type="NCBI Taxonomy" id="2316731"/>
    <lineage>
        <taxon>Bacteria</taxon>
        <taxon>Pseudomonadati</taxon>
        <taxon>Myxococcota</taxon>
        <taxon>Myxococcia</taxon>
        <taxon>Myxococcales</taxon>
        <taxon>Cystobacterineae</taxon>
        <taxon>Myxococcaceae</taxon>
        <taxon>Corallococcus</taxon>
    </lineage>
</organism>
<accession>A0A3A8PDB3</accession>
<keyword evidence="4" id="KW-1185">Reference proteome</keyword>
<dbReference type="Pfam" id="PF13899">
    <property type="entry name" value="Thioredoxin_7"/>
    <property type="match status" value="1"/>
</dbReference>
<feature type="domain" description="Thioredoxin" evidence="2">
    <location>
        <begin position="19"/>
        <end position="152"/>
    </location>
</feature>
<dbReference type="InterPro" id="IPR011990">
    <property type="entry name" value="TPR-like_helical_dom_sf"/>
</dbReference>
<dbReference type="Gene3D" id="1.25.40.10">
    <property type="entry name" value="Tetratricopeptide repeat domain"/>
    <property type="match status" value="1"/>
</dbReference>
<dbReference type="Gene3D" id="3.40.30.10">
    <property type="entry name" value="Glutaredoxin"/>
    <property type="match status" value="1"/>
</dbReference>
<dbReference type="InterPro" id="IPR036249">
    <property type="entry name" value="Thioredoxin-like_sf"/>
</dbReference>
<feature type="chain" id="PRO_5017338048" evidence="1">
    <location>
        <begin position="19"/>
        <end position="457"/>
    </location>
</feature>
<evidence type="ECO:0000313" key="3">
    <source>
        <dbReference type="EMBL" id="RKH49694.1"/>
    </source>
</evidence>
<dbReference type="InterPro" id="IPR013766">
    <property type="entry name" value="Thioredoxin_domain"/>
</dbReference>
<dbReference type="PROSITE" id="PS51352">
    <property type="entry name" value="THIOREDOXIN_2"/>
    <property type="match status" value="1"/>
</dbReference>
<feature type="signal peptide" evidence="1">
    <location>
        <begin position="1"/>
        <end position="18"/>
    </location>
</feature>
<proteinExistence type="predicted"/>
<dbReference type="CDD" id="cd02947">
    <property type="entry name" value="TRX_family"/>
    <property type="match status" value="1"/>
</dbReference>
<dbReference type="SUPFAM" id="SSF52833">
    <property type="entry name" value="Thioredoxin-like"/>
    <property type="match status" value="1"/>
</dbReference>
<reference evidence="4" key="1">
    <citation type="submission" date="2018-09" db="EMBL/GenBank/DDBJ databases">
        <authorList>
            <person name="Livingstone P.G."/>
            <person name="Whitworth D.E."/>
        </authorList>
    </citation>
    <scope>NUCLEOTIDE SEQUENCE [LARGE SCALE GENOMIC DNA]</scope>
    <source>
        <strain evidence="4">CA051B</strain>
    </source>
</reference>
<dbReference type="PROSITE" id="PS51257">
    <property type="entry name" value="PROKAR_LIPOPROTEIN"/>
    <property type="match status" value="1"/>
</dbReference>
<sequence>MRLLLACLLLSGSIACTATHANAPAPDAPASDAHAQGPLPFIADDYARALAEAKAKGVPLFVDTWAPWCHTCRSMRAYVFTDKALAKHADRFVWLELNTDLTGNAAFQEKYPVEFWPTFFIIDPREEKALLRFAGSATVPQLERLFEDGELAYKGGATGADALLARGDALYGEGKPAEAAEALSLALAEAPADWSRRGRALESLLMAQYGAKQYVPCAQKAVAELPKVPRSLNLVNGVLNGLTCALAIPENTHETASLRYALEAKALEVLAPPAIAMEADDRSGIYEVLVQARTKEGDTAVAKRVAREWITFLEGEAAKAPNPEARTVFDSHRMLAAMALNQPERAIPALEQSERDLPQDYNPPARLAMLYLQTKQLDKALAANDRALARVQGARRLSVLGVRADIYVARKDEAGMVKTLEDAISFSKTLPASQVSASRMEALEKRLAALKAPAAAP</sequence>
<keyword evidence="1" id="KW-0732">Signal</keyword>
<dbReference type="EMBL" id="RAWB01000451">
    <property type="protein sequence ID" value="RKH49694.1"/>
    <property type="molecule type" value="Genomic_DNA"/>
</dbReference>
<dbReference type="AlphaFoldDB" id="A0A3A8PDB3"/>
<evidence type="ECO:0000313" key="4">
    <source>
        <dbReference type="Proteomes" id="UP000272888"/>
    </source>
</evidence>
<name>A0A3A8PDB3_9BACT</name>
<protein>
    <submittedName>
        <fullName evidence="3">Thiol reductase thioredoxin</fullName>
    </submittedName>
</protein>
<evidence type="ECO:0000256" key="1">
    <source>
        <dbReference type="SAM" id="SignalP"/>
    </source>
</evidence>
<gene>
    <name evidence="3" type="ORF">D7V93_31555</name>
</gene>
<dbReference type="GO" id="GO:0006950">
    <property type="term" value="P:response to stress"/>
    <property type="evidence" value="ECO:0007669"/>
    <property type="project" value="UniProtKB-ARBA"/>
</dbReference>
<dbReference type="Proteomes" id="UP000272888">
    <property type="component" value="Unassembled WGS sequence"/>
</dbReference>
<comment type="caution">
    <text evidence="3">The sequence shown here is derived from an EMBL/GenBank/DDBJ whole genome shotgun (WGS) entry which is preliminary data.</text>
</comment>
<dbReference type="RefSeq" id="WP_120646915.1">
    <property type="nucleotide sequence ID" value="NZ_RAWB01000451.1"/>
</dbReference>
<evidence type="ECO:0000259" key="2">
    <source>
        <dbReference type="PROSITE" id="PS51352"/>
    </source>
</evidence>
<dbReference type="SUPFAM" id="SSF48452">
    <property type="entry name" value="TPR-like"/>
    <property type="match status" value="1"/>
</dbReference>